<dbReference type="EMBL" id="JAACJM010000032">
    <property type="protein sequence ID" value="KAF5364653.1"/>
    <property type="molecule type" value="Genomic_DNA"/>
</dbReference>
<organism evidence="1 2">
    <name type="scientific">Tetrapyrgos nigripes</name>
    <dbReference type="NCBI Taxonomy" id="182062"/>
    <lineage>
        <taxon>Eukaryota</taxon>
        <taxon>Fungi</taxon>
        <taxon>Dikarya</taxon>
        <taxon>Basidiomycota</taxon>
        <taxon>Agaricomycotina</taxon>
        <taxon>Agaricomycetes</taxon>
        <taxon>Agaricomycetidae</taxon>
        <taxon>Agaricales</taxon>
        <taxon>Marasmiineae</taxon>
        <taxon>Marasmiaceae</taxon>
        <taxon>Tetrapyrgos</taxon>
    </lineage>
</organism>
<dbReference type="Gene3D" id="3.80.10.10">
    <property type="entry name" value="Ribonuclease Inhibitor"/>
    <property type="match status" value="1"/>
</dbReference>
<dbReference type="AlphaFoldDB" id="A0A8H5GH10"/>
<reference evidence="1 2" key="1">
    <citation type="journal article" date="2020" name="ISME J.">
        <title>Uncovering the hidden diversity of litter-decomposition mechanisms in mushroom-forming fungi.</title>
        <authorList>
            <person name="Floudas D."/>
            <person name="Bentzer J."/>
            <person name="Ahren D."/>
            <person name="Johansson T."/>
            <person name="Persson P."/>
            <person name="Tunlid A."/>
        </authorList>
    </citation>
    <scope>NUCLEOTIDE SEQUENCE [LARGE SCALE GENOMIC DNA]</scope>
    <source>
        <strain evidence="1 2">CBS 291.85</strain>
    </source>
</reference>
<gene>
    <name evidence="1" type="ORF">D9758_005511</name>
</gene>
<name>A0A8H5GH10_9AGAR</name>
<evidence type="ECO:0000313" key="1">
    <source>
        <dbReference type="EMBL" id="KAF5364653.1"/>
    </source>
</evidence>
<dbReference type="Proteomes" id="UP000559256">
    <property type="component" value="Unassembled WGS sequence"/>
</dbReference>
<evidence type="ECO:0000313" key="2">
    <source>
        <dbReference type="Proteomes" id="UP000559256"/>
    </source>
</evidence>
<protein>
    <recommendedName>
        <fullName evidence="3">F-box domain-containing protein</fullName>
    </recommendedName>
</protein>
<proteinExistence type="predicted"/>
<dbReference type="InterPro" id="IPR032675">
    <property type="entry name" value="LRR_dom_sf"/>
</dbReference>
<sequence length="485" mass="54758">MSAFLELPIEILHPIVLELGNGSNRKCLRSTCKGLSAVVEPILFSEIVLKTDSSALVWRSIPFCEALCRSEDAFRKDQRGLATYVRTLRVNYPYDDASQEILDAWRDILPIALCKLVNLKSFSWEMSRNSQGMYDQVFEVISKLPSLSEFTLAGELLGYSDTIRLDCLHNLRTLLINVRRFPNDGFEKNIFGPLTTTITNSPDIQTLQILAPYSPSKPCSFIDLFKSVLDARRTPALKIKNLKVENLKMVVPVPAMIMPHLQCLSSLEVRSWYIGIGNFWNVLRTANVSLESLIVVCDPDRTLLDYLSHFHSKLQVLQLSGTPAITFQESDELADLFFGSVLPIFAGSLRELKIQSSYEGRWCIGMHNLETLSSCTNLESLSVCLNGDEIVDVMGDVVDHAHSLPRLKSLYLSPTSTRSCRNAPCGPHLRMNYYTQMSRILRETVENLQPTEAHVGTGLCILPFFYTVCRTQDGSLKYEVEEKRR</sequence>
<accession>A0A8H5GH10</accession>
<evidence type="ECO:0008006" key="3">
    <source>
        <dbReference type="Google" id="ProtNLM"/>
    </source>
</evidence>
<comment type="caution">
    <text evidence="1">The sequence shown here is derived from an EMBL/GenBank/DDBJ whole genome shotgun (WGS) entry which is preliminary data.</text>
</comment>
<dbReference type="SUPFAM" id="SSF52047">
    <property type="entry name" value="RNI-like"/>
    <property type="match status" value="1"/>
</dbReference>
<dbReference type="OrthoDB" id="3541472at2759"/>
<keyword evidence="2" id="KW-1185">Reference proteome</keyword>